<keyword evidence="1" id="KW-0997">Cell inner membrane</keyword>
<dbReference type="InterPro" id="IPR050834">
    <property type="entry name" value="Glycosyltransf_2"/>
</dbReference>
<comment type="caution">
    <text evidence="3">The sequence shown here is derived from an EMBL/GenBank/DDBJ whole genome shotgun (WGS) entry which is preliminary data.</text>
</comment>
<dbReference type="AlphaFoldDB" id="A0AA40P159"/>
<dbReference type="CDD" id="cd00761">
    <property type="entry name" value="Glyco_tranf_GTA_type"/>
    <property type="match status" value="1"/>
</dbReference>
<evidence type="ECO:0000259" key="2">
    <source>
        <dbReference type="Pfam" id="PF00535"/>
    </source>
</evidence>
<sequence length="329" mass="37990">MEKSISLQHDVPVFIQSIIDLVPVFEGRSVDWQVPMSFSESQIRMPKPLVSIIAPCYNAERFLEDAIRSIFAQDYENFEVIVVDDGSTDNSIAMLESLQQRYSFQLYRQANQGVSAALNHGLQYAQGVYLSTPDLDDIMLPSSVRLRAEYLDKHPEVGCVGALVSYMDCDGNMIKCQSRDHIEYLSFDDVLRGAVVVGAPVALYRMKAMRDANGYDPEIKVQDFQATLRIAHLGYEMHVIPQIVTRYRRHPNNLSRKYKVLLDADLRAIEPYRDHPEYQRGRTLLVNKALKYAAVADKRYAWKLLRSIPFKYADRTTWRRCMRLLFSYR</sequence>
<dbReference type="Proteomes" id="UP000050523">
    <property type="component" value="Unassembled WGS sequence"/>
</dbReference>
<keyword evidence="3" id="KW-0808">Transferase</keyword>
<dbReference type="PANTHER" id="PTHR43685:SF2">
    <property type="entry name" value="GLYCOSYLTRANSFERASE 2-LIKE DOMAIN-CONTAINING PROTEIN"/>
    <property type="match status" value="1"/>
</dbReference>
<dbReference type="Gene3D" id="3.90.550.10">
    <property type="entry name" value="Spore Coat Polysaccharide Biosynthesis Protein SpsA, Chain A"/>
    <property type="match status" value="1"/>
</dbReference>
<dbReference type="InterPro" id="IPR001173">
    <property type="entry name" value="Glyco_trans_2-like"/>
</dbReference>
<protein>
    <submittedName>
        <fullName evidence="3">Glycosyl transferase, group 2 family protein</fullName>
    </submittedName>
</protein>
<keyword evidence="1" id="KW-0472">Membrane</keyword>
<organism evidence="3 4">
    <name type="scientific">Pseudomonas tremae</name>
    <dbReference type="NCBI Taxonomy" id="200454"/>
    <lineage>
        <taxon>Bacteria</taxon>
        <taxon>Pseudomonadati</taxon>
        <taxon>Pseudomonadota</taxon>
        <taxon>Gammaproteobacteria</taxon>
        <taxon>Pseudomonadales</taxon>
        <taxon>Pseudomonadaceae</taxon>
        <taxon>Pseudomonas</taxon>
    </lineage>
</organism>
<evidence type="ECO:0000313" key="4">
    <source>
        <dbReference type="Proteomes" id="UP000050523"/>
    </source>
</evidence>
<keyword evidence="1" id="KW-1003">Cell membrane</keyword>
<dbReference type="EMBL" id="LJRO01000384">
    <property type="protein sequence ID" value="KPY94363.1"/>
    <property type="molecule type" value="Genomic_DNA"/>
</dbReference>
<feature type="domain" description="Glycosyltransferase 2-like" evidence="2">
    <location>
        <begin position="51"/>
        <end position="205"/>
    </location>
</feature>
<gene>
    <name evidence="3" type="ORF">ALO43_04219</name>
</gene>
<evidence type="ECO:0000313" key="3">
    <source>
        <dbReference type="EMBL" id="KPY94363.1"/>
    </source>
</evidence>
<dbReference type="PANTHER" id="PTHR43685">
    <property type="entry name" value="GLYCOSYLTRANSFERASE"/>
    <property type="match status" value="1"/>
</dbReference>
<evidence type="ECO:0000256" key="1">
    <source>
        <dbReference type="ARBA" id="ARBA00022519"/>
    </source>
</evidence>
<dbReference type="SUPFAM" id="SSF53448">
    <property type="entry name" value="Nucleotide-diphospho-sugar transferases"/>
    <property type="match status" value="1"/>
</dbReference>
<name>A0AA40P159_9PSED</name>
<accession>A0AA40P159</accession>
<reference evidence="3 4" key="1">
    <citation type="submission" date="2015-09" db="EMBL/GenBank/DDBJ databases">
        <title>Genome announcement of multiple Pseudomonas syringae strains.</title>
        <authorList>
            <person name="Thakur S."/>
            <person name="Wang P.W."/>
            <person name="Gong Y."/>
            <person name="Weir B.S."/>
            <person name="Guttman D.S."/>
        </authorList>
    </citation>
    <scope>NUCLEOTIDE SEQUENCE [LARGE SCALE GENOMIC DNA]</scope>
    <source>
        <strain evidence="3 4">ICMP9151</strain>
    </source>
</reference>
<proteinExistence type="predicted"/>
<dbReference type="InterPro" id="IPR029044">
    <property type="entry name" value="Nucleotide-diphossugar_trans"/>
</dbReference>
<dbReference type="Pfam" id="PF00535">
    <property type="entry name" value="Glycos_transf_2"/>
    <property type="match status" value="1"/>
</dbReference>
<dbReference type="GO" id="GO:0016740">
    <property type="term" value="F:transferase activity"/>
    <property type="evidence" value="ECO:0007669"/>
    <property type="project" value="UniProtKB-KW"/>
</dbReference>